<dbReference type="EMBL" id="GBXM01100532">
    <property type="protein sequence ID" value="JAH08045.1"/>
    <property type="molecule type" value="Transcribed_RNA"/>
</dbReference>
<accession>A0A0E9S1X4</accession>
<organism evidence="1">
    <name type="scientific">Anguilla anguilla</name>
    <name type="common">European freshwater eel</name>
    <name type="synonym">Muraena anguilla</name>
    <dbReference type="NCBI Taxonomy" id="7936"/>
    <lineage>
        <taxon>Eukaryota</taxon>
        <taxon>Metazoa</taxon>
        <taxon>Chordata</taxon>
        <taxon>Craniata</taxon>
        <taxon>Vertebrata</taxon>
        <taxon>Euteleostomi</taxon>
        <taxon>Actinopterygii</taxon>
        <taxon>Neopterygii</taxon>
        <taxon>Teleostei</taxon>
        <taxon>Anguilliformes</taxon>
        <taxon>Anguillidae</taxon>
        <taxon>Anguilla</taxon>
    </lineage>
</organism>
<name>A0A0E9S1X4_ANGAN</name>
<sequence>MRQAFYYHFVLKMCQLTRLLWALTGIFLNLTGNDFE</sequence>
<reference evidence="1" key="1">
    <citation type="submission" date="2014-11" db="EMBL/GenBank/DDBJ databases">
        <authorList>
            <person name="Amaro Gonzalez C."/>
        </authorList>
    </citation>
    <scope>NUCLEOTIDE SEQUENCE</scope>
</reference>
<dbReference type="EMBL" id="GBXM01073163">
    <property type="protein sequence ID" value="JAH35414.1"/>
    <property type="molecule type" value="Transcribed_RNA"/>
</dbReference>
<reference evidence="1" key="2">
    <citation type="journal article" date="2015" name="Fish Shellfish Immunol.">
        <title>Early steps in the European eel (Anguilla anguilla)-Vibrio vulnificus interaction in the gills: Role of the RtxA13 toxin.</title>
        <authorList>
            <person name="Callol A."/>
            <person name="Pajuelo D."/>
            <person name="Ebbesson L."/>
            <person name="Teles M."/>
            <person name="MacKenzie S."/>
            <person name="Amaro C."/>
        </authorList>
    </citation>
    <scope>NUCLEOTIDE SEQUENCE</scope>
</reference>
<dbReference type="AlphaFoldDB" id="A0A0E9S1X4"/>
<evidence type="ECO:0000313" key="1">
    <source>
        <dbReference type="EMBL" id="JAH35414.1"/>
    </source>
</evidence>
<protein>
    <submittedName>
        <fullName evidence="1">Uncharacterized protein</fullName>
    </submittedName>
</protein>
<proteinExistence type="predicted"/>